<dbReference type="AlphaFoldDB" id="A0AA40KMM2"/>
<feature type="region of interest" description="Disordered" evidence="1">
    <location>
        <begin position="1"/>
        <end position="34"/>
    </location>
</feature>
<evidence type="ECO:0000313" key="3">
    <source>
        <dbReference type="Proteomes" id="UP001177670"/>
    </source>
</evidence>
<organism evidence="2 3">
    <name type="scientific">Melipona bicolor</name>
    <dbReference type="NCBI Taxonomy" id="60889"/>
    <lineage>
        <taxon>Eukaryota</taxon>
        <taxon>Metazoa</taxon>
        <taxon>Ecdysozoa</taxon>
        <taxon>Arthropoda</taxon>
        <taxon>Hexapoda</taxon>
        <taxon>Insecta</taxon>
        <taxon>Pterygota</taxon>
        <taxon>Neoptera</taxon>
        <taxon>Endopterygota</taxon>
        <taxon>Hymenoptera</taxon>
        <taxon>Apocrita</taxon>
        <taxon>Aculeata</taxon>
        <taxon>Apoidea</taxon>
        <taxon>Anthophila</taxon>
        <taxon>Apidae</taxon>
        <taxon>Melipona</taxon>
    </lineage>
</organism>
<evidence type="ECO:0000313" key="2">
    <source>
        <dbReference type="EMBL" id="KAK1126082.1"/>
    </source>
</evidence>
<dbReference type="EMBL" id="JAHYIQ010000014">
    <property type="protein sequence ID" value="KAK1126082.1"/>
    <property type="molecule type" value="Genomic_DNA"/>
</dbReference>
<evidence type="ECO:0000256" key="1">
    <source>
        <dbReference type="SAM" id="MobiDB-lite"/>
    </source>
</evidence>
<proteinExistence type="predicted"/>
<accession>A0AA40KMM2</accession>
<dbReference type="Proteomes" id="UP001177670">
    <property type="component" value="Unassembled WGS sequence"/>
</dbReference>
<gene>
    <name evidence="2" type="ORF">K0M31_004723</name>
</gene>
<protein>
    <submittedName>
        <fullName evidence="2">Uncharacterized protein</fullName>
    </submittedName>
</protein>
<comment type="caution">
    <text evidence="2">The sequence shown here is derived from an EMBL/GenBank/DDBJ whole genome shotgun (WGS) entry which is preliminary data.</text>
</comment>
<reference evidence="2" key="1">
    <citation type="submission" date="2021-10" db="EMBL/GenBank/DDBJ databases">
        <title>Melipona bicolor Genome sequencing and assembly.</title>
        <authorList>
            <person name="Araujo N.S."/>
            <person name="Arias M.C."/>
        </authorList>
    </citation>
    <scope>NUCLEOTIDE SEQUENCE</scope>
    <source>
        <strain evidence="2">USP_2M_L1-L4_2017</strain>
        <tissue evidence="2">Whole body</tissue>
    </source>
</reference>
<sequence length="109" mass="12236">MSRTKEESTVCGERKETFRIGPASRGADPPPSLHRRIYPTLVDRIDPMTDSDFFTESDPDAPEEIVRGDRKTQVIDGTTLLLHLVDEDVPISLAELDSSGVYLDPEKRH</sequence>
<keyword evidence="3" id="KW-1185">Reference proteome</keyword>
<name>A0AA40KMM2_9HYME</name>
<feature type="compositionally biased region" description="Basic and acidic residues" evidence="1">
    <location>
        <begin position="1"/>
        <end position="18"/>
    </location>
</feature>